<evidence type="ECO:0000256" key="1">
    <source>
        <dbReference type="SAM" id="MobiDB-lite"/>
    </source>
</evidence>
<name>K3YMM5_SETIT</name>
<dbReference type="AlphaFoldDB" id="K3YMM5"/>
<dbReference type="PANTHER" id="PTHR33207">
    <property type="entry name" value="F-BOX DOMAIN CONTAINING PROTEIN-RELATED"/>
    <property type="match status" value="1"/>
</dbReference>
<evidence type="ECO:0000313" key="3">
    <source>
        <dbReference type="Proteomes" id="UP000004995"/>
    </source>
</evidence>
<reference evidence="2" key="2">
    <citation type="submission" date="2018-08" db="UniProtKB">
        <authorList>
            <consortium name="EnsemblPlants"/>
        </authorList>
    </citation>
    <scope>IDENTIFICATION</scope>
    <source>
        <strain evidence="2">Yugu1</strain>
    </source>
</reference>
<feature type="region of interest" description="Disordered" evidence="1">
    <location>
        <begin position="1"/>
        <end position="20"/>
    </location>
</feature>
<organism evidence="2 3">
    <name type="scientific">Setaria italica</name>
    <name type="common">Foxtail millet</name>
    <name type="synonym">Panicum italicum</name>
    <dbReference type="NCBI Taxonomy" id="4555"/>
    <lineage>
        <taxon>Eukaryota</taxon>
        <taxon>Viridiplantae</taxon>
        <taxon>Streptophyta</taxon>
        <taxon>Embryophyta</taxon>
        <taxon>Tracheophyta</taxon>
        <taxon>Spermatophyta</taxon>
        <taxon>Magnoliopsida</taxon>
        <taxon>Liliopsida</taxon>
        <taxon>Poales</taxon>
        <taxon>Poaceae</taxon>
        <taxon>PACMAD clade</taxon>
        <taxon>Panicoideae</taxon>
        <taxon>Panicodae</taxon>
        <taxon>Paniceae</taxon>
        <taxon>Cenchrinae</taxon>
        <taxon>Setaria</taxon>
    </lineage>
</organism>
<dbReference type="eggNOG" id="ENOG502R5WN">
    <property type="taxonomic scope" value="Eukaryota"/>
</dbReference>
<dbReference type="Proteomes" id="UP000004995">
    <property type="component" value="Unassembled WGS sequence"/>
</dbReference>
<feature type="compositionally biased region" description="Pro residues" evidence="1">
    <location>
        <begin position="11"/>
        <end position="20"/>
    </location>
</feature>
<reference evidence="3" key="1">
    <citation type="journal article" date="2012" name="Nat. Biotechnol.">
        <title>Reference genome sequence of the model plant Setaria.</title>
        <authorList>
            <person name="Bennetzen J.L."/>
            <person name="Schmutz J."/>
            <person name="Wang H."/>
            <person name="Percifield R."/>
            <person name="Hawkins J."/>
            <person name="Pontaroli A.C."/>
            <person name="Estep M."/>
            <person name="Feng L."/>
            <person name="Vaughn J.N."/>
            <person name="Grimwood J."/>
            <person name="Jenkins J."/>
            <person name="Barry K."/>
            <person name="Lindquist E."/>
            <person name="Hellsten U."/>
            <person name="Deshpande S."/>
            <person name="Wang X."/>
            <person name="Wu X."/>
            <person name="Mitros T."/>
            <person name="Triplett J."/>
            <person name="Yang X."/>
            <person name="Ye C.Y."/>
            <person name="Mauro-Herrera M."/>
            <person name="Wang L."/>
            <person name="Li P."/>
            <person name="Sharma M."/>
            <person name="Sharma R."/>
            <person name="Ronald P.C."/>
            <person name="Panaud O."/>
            <person name="Kellogg E.A."/>
            <person name="Brutnell T.P."/>
            <person name="Doust A.N."/>
            <person name="Tuskan G.A."/>
            <person name="Rokhsar D."/>
            <person name="Devos K.M."/>
        </authorList>
    </citation>
    <scope>NUCLEOTIDE SEQUENCE [LARGE SCALE GENOMIC DNA]</scope>
    <source>
        <strain evidence="3">cv. Yugu1</strain>
    </source>
</reference>
<keyword evidence="3" id="KW-1185">Reference proteome</keyword>
<dbReference type="EnsemblPlants" id="KQL01479">
    <property type="protein sequence ID" value="KQL01479"/>
    <property type="gene ID" value="SETIT_015506mg"/>
</dbReference>
<dbReference type="FunCoup" id="K3YMM5">
    <property type="interactions" value="15"/>
</dbReference>
<dbReference type="Gramene" id="KQL01479">
    <property type="protein sequence ID" value="KQL01479"/>
    <property type="gene ID" value="SETIT_015506mg"/>
</dbReference>
<dbReference type="InterPro" id="IPR036047">
    <property type="entry name" value="F-box-like_dom_sf"/>
</dbReference>
<dbReference type="InParanoid" id="K3YMM5"/>
<dbReference type="EMBL" id="AGNK02003745">
    <property type="status" value="NOT_ANNOTATED_CDS"/>
    <property type="molecule type" value="Genomic_DNA"/>
</dbReference>
<evidence type="ECO:0000313" key="2">
    <source>
        <dbReference type="EnsemblPlants" id="KQL01479"/>
    </source>
</evidence>
<accession>K3YMM5</accession>
<proteinExistence type="predicted"/>
<dbReference type="SUPFAM" id="SSF81383">
    <property type="entry name" value="F-box domain"/>
    <property type="match status" value="1"/>
</dbReference>
<protein>
    <recommendedName>
        <fullName evidence="4">F-box domain-containing protein</fullName>
    </recommendedName>
</protein>
<dbReference type="HOGENOM" id="CLU_935654_0_0_1"/>
<sequence length="298" mass="32942">GGDGPHGRPQRPLPRCDPPSPPLPGYLARAAAVCRHWRRVASSPALLRLFRRLHPPPLLGFFICNDGFIVEKVNGVLIGEILSPTFFTSNPEPPGLSGVVSRCINFSLDSLPDVERWALADTRDGILLFCASFSAHDRLQIPSHFVVCDPVTGRSVLIGDAPLHESAYLGASLLLTDGRLSFEVIVVTYFMWGPRLLVFSSHSGGWTVHPYADVGGRSIMTMLGSVGYDMHANGCVYWVINDEEHEASEYLMALDTRLDSIHAGVKLTRLDARWFDAKIVALSVTWVLTWQGAWRQRQ</sequence>
<evidence type="ECO:0008006" key="4">
    <source>
        <dbReference type="Google" id="ProtNLM"/>
    </source>
</evidence>